<evidence type="ECO:0000259" key="1">
    <source>
        <dbReference type="Pfam" id="PF09718"/>
    </source>
</evidence>
<reference evidence="3" key="1">
    <citation type="submission" date="2016-03" db="EMBL/GenBank/DDBJ databases">
        <authorList>
            <person name="Ma C."/>
            <person name="Zhou S."/>
            <person name="Yang G."/>
        </authorList>
    </citation>
    <scope>NUCLEOTIDE SEQUENCE [LARGE SCALE GENOMIC DNA]</scope>
    <source>
        <strain evidence="3">SgZ-1</strain>
    </source>
</reference>
<keyword evidence="3" id="KW-1185">Reference proteome</keyword>
<proteinExistence type="predicted"/>
<dbReference type="InterPro" id="IPR006431">
    <property type="entry name" value="Phage_tape_meas_C"/>
</dbReference>
<organism evidence="2 3">
    <name type="scientific">Thauera humireducens</name>
    <dbReference type="NCBI Taxonomy" id="1134435"/>
    <lineage>
        <taxon>Bacteria</taxon>
        <taxon>Pseudomonadati</taxon>
        <taxon>Pseudomonadota</taxon>
        <taxon>Betaproteobacteria</taxon>
        <taxon>Rhodocyclales</taxon>
        <taxon>Zoogloeaceae</taxon>
        <taxon>Thauera</taxon>
    </lineage>
</organism>
<dbReference type="STRING" id="1134435.AC731_009495"/>
<accession>A0A127K5D3</accession>
<dbReference type="KEGG" id="thu:AC731_009495"/>
<evidence type="ECO:0000313" key="2">
    <source>
        <dbReference type="EMBL" id="AMO37167.1"/>
    </source>
</evidence>
<dbReference type="EMBL" id="CP014646">
    <property type="protein sequence ID" value="AMO37167.1"/>
    <property type="molecule type" value="Genomic_DNA"/>
</dbReference>
<name>A0A127K5D3_9RHOO</name>
<dbReference type="RefSeq" id="WP_048705561.1">
    <property type="nucleotide sequence ID" value="NZ_CP014646.1"/>
</dbReference>
<evidence type="ECO:0000313" key="3">
    <source>
        <dbReference type="Proteomes" id="UP000036902"/>
    </source>
</evidence>
<protein>
    <recommendedName>
        <fullName evidence="1">Bacteriophage tail tape measure C-terminal domain-containing protein</fullName>
    </recommendedName>
</protein>
<dbReference type="AlphaFoldDB" id="A0A127K5D3"/>
<feature type="domain" description="Bacteriophage tail tape measure C-terminal" evidence="1">
    <location>
        <begin position="494"/>
        <end position="554"/>
    </location>
</feature>
<dbReference type="Proteomes" id="UP000036902">
    <property type="component" value="Chromosome"/>
</dbReference>
<dbReference type="Pfam" id="PF09718">
    <property type="entry name" value="Tape_meas_lam_C"/>
    <property type="match status" value="1"/>
</dbReference>
<sequence length="697" mass="73487">MSRSLGTLTLDLIAKTGGFESGMDKAARIADRKTREMERQSRERAKAIEVAFTRMAAGVTAAWGALNVLGSVKQAADLADQLSKLSQRTGVAIESLSALNYAAGLNDATFDDMGEALKGLANKMFEAASKGGEAAEAFDALGIRVTDSAGRLRSVDTVLLDIADAFSKMEDGAGKSVIANKLMEESGIRLIPTLNNGRAGLEAMRQEAEALGGIMGDDLAKASVELNDNLTRMQTLAQGLAASVGNALIPTINALAREFLNARRAGLSFMEALVGIGLSDPTKSPAEHIARLNAELETLENGKWHEKSLFGNLVPDKMIEQKRKELEYWRLMQQGMEGGNAPTLPAVTVTAPLLPTPPKTPKGKTAPELDPQGAYLKTIAALFEIQGKAITGAFELTAAQSELLSVMASPEWAKMSPAMQEAIVAQSRLASEAEKAAVEQEKLNALLAATPTAQLEAQRATMQFLADAFEKGKISVEQYNEAVNAALGNTAPLEKMQESVLSLETVMNDAARNMADAFTDFAMGVETDAGKMAEAFIADILRMIVQAQMLQAVQATMGLFGFAKGGVFDGGLQPFASGGVVNSPTFFKFASGGGFKNGLMGEAGPEAILPLKRGSDGKLGVSMNGGGGNNVVVNVHEAPGTQARVQKGTDAQGNMTLDIIVEQIEGKMASNLARGRSPIGNTMENVYGLNRAAGARR</sequence>
<gene>
    <name evidence="2" type="ORF">AC731_009495</name>
</gene>